<comment type="catalytic activity">
    <reaction evidence="7">
        <text>Na(+)(in) + 2 H(+)(out) = Na(+)(out) + 2 H(+)(in)</text>
        <dbReference type="Rhea" id="RHEA:29251"/>
        <dbReference type="ChEBI" id="CHEBI:15378"/>
        <dbReference type="ChEBI" id="CHEBI:29101"/>
    </reaction>
</comment>
<comment type="function">
    <text evidence="7">Na(+)/H(+) antiporter that extrudes sodium in exchange for external protons.</text>
</comment>
<keyword evidence="7" id="KW-0813">Transport</keyword>
<feature type="transmembrane region" description="Helical" evidence="7">
    <location>
        <begin position="181"/>
        <end position="198"/>
    </location>
</feature>
<reference evidence="8" key="1">
    <citation type="submission" date="2008-05" db="EMBL/GenBank/DDBJ databases">
        <title>Genome sequence of Riesia pediculicola USDA.</title>
        <authorList>
            <person name="Kirkness E.F."/>
        </authorList>
    </citation>
    <scope>NUCLEOTIDE SEQUENCE [LARGE SCALE GENOMIC DNA]</scope>
    <source>
        <strain evidence="8">USDA</strain>
    </source>
</reference>
<organism evidence="8 9">
    <name type="scientific">Riesia pediculicola (strain USDA)</name>
    <dbReference type="NCBI Taxonomy" id="515618"/>
    <lineage>
        <taxon>Bacteria</taxon>
        <taxon>Pseudomonadati</taxon>
        <taxon>Pseudomonadota</taxon>
        <taxon>Gammaproteobacteria</taxon>
        <taxon>Enterobacterales</taxon>
        <taxon>Enterobacteriaceae</taxon>
        <taxon>Candidatus Riesia</taxon>
    </lineage>
</organism>
<feature type="transmembrane region" description="Helical" evidence="7">
    <location>
        <begin position="368"/>
        <end position="389"/>
    </location>
</feature>
<evidence type="ECO:0000256" key="3">
    <source>
        <dbReference type="ARBA" id="ARBA00022692"/>
    </source>
</evidence>
<dbReference type="Gene3D" id="1.20.1530.10">
    <property type="entry name" value="Na+/H+ antiporter like domain"/>
    <property type="match status" value="1"/>
</dbReference>
<dbReference type="GO" id="GO:0006885">
    <property type="term" value="P:regulation of pH"/>
    <property type="evidence" value="ECO:0007669"/>
    <property type="project" value="UniProtKB-UniRule"/>
</dbReference>
<evidence type="ECO:0000256" key="6">
    <source>
        <dbReference type="ARBA" id="ARBA00023201"/>
    </source>
</evidence>
<keyword evidence="3 7" id="KW-0812">Transmembrane</keyword>
<comment type="subcellular location">
    <subcellularLocation>
        <location evidence="1 7">Cell inner membrane</location>
        <topology evidence="1 7">Multi-pass membrane protein</topology>
    </subcellularLocation>
</comment>
<gene>
    <name evidence="7 8" type="primary">nhaA</name>
    <name evidence="8" type="ordered locus">RIEPE_0550</name>
</gene>
<dbReference type="RefSeq" id="WP_013087442.1">
    <property type="nucleotide sequence ID" value="NC_014109.1"/>
</dbReference>
<feature type="transmembrane region" description="Helical" evidence="7">
    <location>
        <begin position="94"/>
        <end position="115"/>
    </location>
</feature>
<feature type="transmembrane region" description="Helical" evidence="7">
    <location>
        <begin position="156"/>
        <end position="175"/>
    </location>
</feature>
<evidence type="ECO:0000313" key="8">
    <source>
        <dbReference type="EMBL" id="ADD79452.1"/>
    </source>
</evidence>
<feature type="transmembrane region" description="Helical" evidence="7">
    <location>
        <begin position="58"/>
        <end position="74"/>
    </location>
</feature>
<dbReference type="InterPro" id="IPR004670">
    <property type="entry name" value="NhaA"/>
</dbReference>
<keyword evidence="9" id="KW-1185">Reference proteome</keyword>
<dbReference type="OrthoDB" id="9808135at2"/>
<proteinExistence type="inferred from homology"/>
<dbReference type="eggNOG" id="COG3004">
    <property type="taxonomic scope" value="Bacteria"/>
</dbReference>
<dbReference type="EMBL" id="CP001085">
    <property type="protein sequence ID" value="ADD79452.1"/>
    <property type="molecule type" value="Genomic_DNA"/>
</dbReference>
<evidence type="ECO:0000256" key="5">
    <source>
        <dbReference type="ARBA" id="ARBA00023136"/>
    </source>
</evidence>
<evidence type="ECO:0000256" key="7">
    <source>
        <dbReference type="HAMAP-Rule" id="MF_01844"/>
    </source>
</evidence>
<keyword evidence="2 7" id="KW-1003">Cell membrane</keyword>
<evidence type="ECO:0000256" key="4">
    <source>
        <dbReference type="ARBA" id="ARBA00022989"/>
    </source>
</evidence>
<accession>D4G8X4</accession>
<dbReference type="PANTHER" id="PTHR30341">
    <property type="entry name" value="SODIUM ION/PROTON ANTIPORTER NHAA-RELATED"/>
    <property type="match status" value="1"/>
</dbReference>
<feature type="transmembrane region" description="Helical" evidence="7">
    <location>
        <begin position="288"/>
        <end position="313"/>
    </location>
</feature>
<keyword evidence="7" id="KW-0406">Ion transport</keyword>
<keyword evidence="6 7" id="KW-0739">Sodium transport</keyword>
<evidence type="ECO:0000313" key="9">
    <source>
        <dbReference type="Proteomes" id="UP000001700"/>
    </source>
</evidence>
<keyword evidence="4 7" id="KW-1133">Transmembrane helix</keyword>
<dbReference type="HAMAP" id="MF_01844">
    <property type="entry name" value="NhaA"/>
    <property type="match status" value="1"/>
</dbReference>
<comment type="similarity">
    <text evidence="7">Belongs to the NhaA Na(+)/H(+) (TC 2.A.33) antiporter family.</text>
</comment>
<keyword evidence="5 7" id="KW-0472">Membrane</keyword>
<dbReference type="GO" id="GO:0005886">
    <property type="term" value="C:plasma membrane"/>
    <property type="evidence" value="ECO:0007669"/>
    <property type="project" value="UniProtKB-SubCell"/>
</dbReference>
<name>D4G8X4_RIEPU</name>
<dbReference type="Pfam" id="PF06965">
    <property type="entry name" value="Na_H_antiport_1"/>
    <property type="match status" value="1"/>
</dbReference>
<keyword evidence="7" id="KW-0050">Antiport</keyword>
<keyword evidence="7" id="KW-0915">Sodium</keyword>
<dbReference type="HOGENOM" id="CLU_015803_1_0_6"/>
<dbReference type="InterPro" id="IPR023171">
    <property type="entry name" value="Na/H_antiporter_dom_sf"/>
</dbReference>
<dbReference type="AlphaFoldDB" id="D4G8X4"/>
<dbReference type="KEGG" id="rip:RIEPE_0550"/>
<dbReference type="Proteomes" id="UP000001700">
    <property type="component" value="Chromosome"/>
</dbReference>
<sequence>MLLIKRAIRSDFFGGILLIFSILLSLYMVSSPHKDSYYEFLNTSVVCKVWNLRIDKPLLIWINEGLMSIFFLTVSLEIKKEFLKKESLRSKSRLILPIFSAIGGTVVPIIIYLAFNFSNKIAIKGWAIPATTDIAFAVGVISIFGNRVSKELRAFLLALATIDDLIIIFIISIFYSQFISISHLLFSIFPISILFFMNRCKIKNVLLYLSFGIILWYFLLVAGIQASISGVIIGLMIPYRKNVQKYSSCPTSIEKIFHRLVIYFILPIFAFSNSGIDLTKLISDETSIIFSTVSVGIVFALVIGKPTGIFLSVLTMLKLNFVKLPKKISLNQIFSISVLCGISFTMSIFIAGITFDQNFESFLNCSRIGIFIGSWISAILGAVLLGFTLPKKINSSI</sequence>
<feature type="transmembrane region" description="Helical" evidence="7">
    <location>
        <begin position="121"/>
        <end position="144"/>
    </location>
</feature>
<dbReference type="STRING" id="515618.RIEPE_0550"/>
<dbReference type="NCBIfam" id="TIGR00773">
    <property type="entry name" value="NhaA"/>
    <property type="match status" value="1"/>
</dbReference>
<feature type="transmembrane region" description="Helical" evidence="7">
    <location>
        <begin position="205"/>
        <end position="236"/>
    </location>
</feature>
<feature type="transmembrane region" description="Helical" evidence="7">
    <location>
        <begin position="333"/>
        <end position="356"/>
    </location>
</feature>
<protein>
    <recommendedName>
        <fullName evidence="7">Na(+)/H(+) antiporter NhaA</fullName>
    </recommendedName>
    <alternativeName>
        <fullName evidence="7">Sodium/proton antiporter NhaA</fullName>
    </alternativeName>
</protein>
<dbReference type="PANTHER" id="PTHR30341:SF0">
    <property type="entry name" value="NA(+)_H(+) ANTIPORTER NHAA"/>
    <property type="match status" value="1"/>
</dbReference>
<dbReference type="GO" id="GO:0015385">
    <property type="term" value="F:sodium:proton antiporter activity"/>
    <property type="evidence" value="ECO:0007669"/>
    <property type="project" value="UniProtKB-UniRule"/>
</dbReference>
<evidence type="ECO:0000256" key="1">
    <source>
        <dbReference type="ARBA" id="ARBA00004429"/>
    </source>
</evidence>
<feature type="transmembrane region" description="Helical" evidence="7">
    <location>
        <begin position="12"/>
        <end position="30"/>
    </location>
</feature>
<keyword evidence="7" id="KW-0997">Cell inner membrane</keyword>
<evidence type="ECO:0000256" key="2">
    <source>
        <dbReference type="ARBA" id="ARBA00022475"/>
    </source>
</evidence>
<feature type="transmembrane region" description="Helical" evidence="7">
    <location>
        <begin position="256"/>
        <end position="276"/>
    </location>
</feature>